<dbReference type="Proteomes" id="UP001501337">
    <property type="component" value="Unassembled WGS sequence"/>
</dbReference>
<dbReference type="PANTHER" id="PTHR44688">
    <property type="entry name" value="DNA-BINDING TRANSCRIPTIONAL ACTIVATOR DEVR_DOSR"/>
    <property type="match status" value="1"/>
</dbReference>
<protein>
    <recommendedName>
        <fullName evidence="4">HTH luxR-type domain-containing protein</fullName>
    </recommendedName>
</protein>
<sequence length="833" mass="93735">MKDASNNNGGRQPAYPHFSLIRRYDALFKMLDAQAAVVLHAPPGCGKRRAVLQWLRSRGHDYLLSTWQKAGEKPVLKGLDTHCLIIDLGRQQQTEAAWRALADAWQRRPQCAGPAQKLIVLTTLFQDSAAERLGPAFHYHYGFNDLAFSVEEISDLFELLPEACRLGNTSEQLYTLSAGWPALVTDLLASPVEPASTAPHSEERLRKFVARWLDLAGQRLSEDRKTVLWLLSALGALPLELFTKEGLGLVHVLAELQTAGLVSRVDSDFLVLNPESPAVLILDAEAFSPASDIVHLCAEWLLDNDCQSIAIEAYLHLKDWTTLESLLLANADGLTARLHVYDLRRWISQLDEAQEIRHPIILICAIRCAIYQGSDLEIKRYFQRVVDLLRHERPEVLMASMSEERWSRFIAEIQLYSELTQQGVMLCREWASQAGQAIQTSPVALLQEAFGLAQAGEMAKLMPIVVSGLDQSAGLKSWALHLTFSIFNFWMLMLSCRCRQAEAFLEELRARLIANKVTLASAYDWLDMLTLLLERMKGHMPSVQARIEDLQKQPRVRQDVLKNNLLVTIRADLLMMQGDSYLAQQGLHELATVQSSATPRSYWFASAATMHEALALLQGSTDAAQITLPPANQLNLAHLGLQAQTALLWRIKSHLHQCKQATVFPYLDQFQSHLMRTGQWLRSLEVDVLRAVCLHRSHRDTESQTLFARVARHLEAESLLGVLADPFLLWRPLLRDSLPLTLRSKLNRLLAWRNGGEEAESFARDSGDLAEGLTSREKQVLCLLAEGLKNQSIADRLNLSITTVRTHVQNIYRKLEVNNRATATAYACRMNMV</sequence>
<dbReference type="PANTHER" id="PTHR44688:SF16">
    <property type="entry name" value="DNA-BINDING TRANSCRIPTIONAL ACTIVATOR DEVR_DOSR"/>
    <property type="match status" value="1"/>
</dbReference>
<keyword evidence="6" id="KW-1185">Reference proteome</keyword>
<keyword evidence="2" id="KW-0238">DNA-binding</keyword>
<evidence type="ECO:0000256" key="2">
    <source>
        <dbReference type="ARBA" id="ARBA00023125"/>
    </source>
</evidence>
<organism evidence="5 6">
    <name type="scientific">Allohahella marinimesophila</name>
    <dbReference type="NCBI Taxonomy" id="1054972"/>
    <lineage>
        <taxon>Bacteria</taxon>
        <taxon>Pseudomonadati</taxon>
        <taxon>Pseudomonadota</taxon>
        <taxon>Gammaproteobacteria</taxon>
        <taxon>Oceanospirillales</taxon>
        <taxon>Hahellaceae</taxon>
        <taxon>Allohahella</taxon>
    </lineage>
</organism>
<gene>
    <name evidence="5" type="ORF">GCM10022278_14900</name>
</gene>
<dbReference type="PROSITE" id="PS50043">
    <property type="entry name" value="HTH_LUXR_2"/>
    <property type="match status" value="1"/>
</dbReference>
<name>A0ABP7NZT8_9GAMM</name>
<comment type="caution">
    <text evidence="5">The sequence shown here is derived from an EMBL/GenBank/DDBJ whole genome shotgun (WGS) entry which is preliminary data.</text>
</comment>
<dbReference type="PROSITE" id="PS00622">
    <property type="entry name" value="HTH_LUXR_1"/>
    <property type="match status" value="1"/>
</dbReference>
<evidence type="ECO:0000313" key="6">
    <source>
        <dbReference type="Proteomes" id="UP001501337"/>
    </source>
</evidence>
<dbReference type="SMART" id="SM00421">
    <property type="entry name" value="HTH_LUXR"/>
    <property type="match status" value="1"/>
</dbReference>
<evidence type="ECO:0000256" key="3">
    <source>
        <dbReference type="ARBA" id="ARBA00023163"/>
    </source>
</evidence>
<keyword evidence="3" id="KW-0804">Transcription</keyword>
<keyword evidence="1" id="KW-0805">Transcription regulation</keyword>
<dbReference type="Gene3D" id="1.10.10.10">
    <property type="entry name" value="Winged helix-like DNA-binding domain superfamily/Winged helix DNA-binding domain"/>
    <property type="match status" value="1"/>
</dbReference>
<dbReference type="SUPFAM" id="SSF46894">
    <property type="entry name" value="C-terminal effector domain of the bipartite response regulators"/>
    <property type="match status" value="1"/>
</dbReference>
<dbReference type="InterPro" id="IPR000792">
    <property type="entry name" value="Tscrpt_reg_LuxR_C"/>
</dbReference>
<dbReference type="RefSeq" id="WP_344804874.1">
    <property type="nucleotide sequence ID" value="NZ_BAABBO010000007.1"/>
</dbReference>
<dbReference type="InterPro" id="IPR036388">
    <property type="entry name" value="WH-like_DNA-bd_sf"/>
</dbReference>
<dbReference type="Pfam" id="PF00196">
    <property type="entry name" value="GerE"/>
    <property type="match status" value="1"/>
</dbReference>
<dbReference type="CDD" id="cd06170">
    <property type="entry name" value="LuxR_C_like"/>
    <property type="match status" value="1"/>
</dbReference>
<proteinExistence type="predicted"/>
<accession>A0ABP7NZT8</accession>
<dbReference type="InterPro" id="IPR016032">
    <property type="entry name" value="Sig_transdc_resp-reg_C-effctor"/>
</dbReference>
<dbReference type="EMBL" id="BAABBO010000007">
    <property type="protein sequence ID" value="GAA3957367.1"/>
    <property type="molecule type" value="Genomic_DNA"/>
</dbReference>
<evidence type="ECO:0000256" key="1">
    <source>
        <dbReference type="ARBA" id="ARBA00023015"/>
    </source>
</evidence>
<evidence type="ECO:0000313" key="5">
    <source>
        <dbReference type="EMBL" id="GAA3957367.1"/>
    </source>
</evidence>
<dbReference type="PRINTS" id="PR00038">
    <property type="entry name" value="HTHLUXR"/>
</dbReference>
<evidence type="ECO:0000259" key="4">
    <source>
        <dbReference type="PROSITE" id="PS50043"/>
    </source>
</evidence>
<reference evidence="6" key="1">
    <citation type="journal article" date="2019" name="Int. J. Syst. Evol. Microbiol.">
        <title>The Global Catalogue of Microorganisms (GCM) 10K type strain sequencing project: providing services to taxonomists for standard genome sequencing and annotation.</title>
        <authorList>
            <consortium name="The Broad Institute Genomics Platform"/>
            <consortium name="The Broad Institute Genome Sequencing Center for Infectious Disease"/>
            <person name="Wu L."/>
            <person name="Ma J."/>
        </authorList>
    </citation>
    <scope>NUCLEOTIDE SEQUENCE [LARGE SCALE GENOMIC DNA]</scope>
    <source>
        <strain evidence="6">JCM 17555</strain>
    </source>
</reference>
<feature type="domain" description="HTH luxR-type" evidence="4">
    <location>
        <begin position="766"/>
        <end position="831"/>
    </location>
</feature>